<dbReference type="Pfam" id="PF01400">
    <property type="entry name" value="Astacin"/>
    <property type="match status" value="1"/>
</dbReference>
<dbReference type="EMBL" id="BPQB01000250">
    <property type="protein sequence ID" value="GJF00935.1"/>
    <property type="molecule type" value="Genomic_DNA"/>
</dbReference>
<dbReference type="SUPFAM" id="SSF141086">
    <property type="entry name" value="Agglutinin HPA-like"/>
    <property type="match status" value="1"/>
</dbReference>
<dbReference type="InterPro" id="IPR001506">
    <property type="entry name" value="Peptidase_M12A"/>
</dbReference>
<feature type="domain" description="Peptidase metallopeptidase" evidence="1">
    <location>
        <begin position="81"/>
        <end position="228"/>
    </location>
</feature>
<sequence length="374" mass="41853">MADSASPPEDPIRITCFQPIYSVMDSYGPICFVKAIGANNDHDAKDSVQRAIRENPRNGSLSLPASAAAPSEGRQRLAVMVGKFWAPGRELRIGFQGGSPWQKDQVKKYAPEWCQHANITFTFFDSGEVDILIAFDPTDGSWSYIGTDSSHHKPSMNLGWIDENKRPDDIRSTILHEFGHALGAVHEHESPNASIQWNKEQVYEDLGGPPNHWDRATVDRNMFTVYTMPSVQATTFDPESIMLYYFPASWTLDGKGTKWNTSLSAEDKVFVSFAYPEKTFDSVPFDTGELHPWDKPQQDNVKLVTCYEEYAAAPKLVLGLTSLDIDRGANIRICAYSSDVTPETYKLYLQSWGDTVLYSASLACLEASAERFSY</sequence>
<dbReference type="OrthoDB" id="2766819at2759"/>
<dbReference type="GO" id="GO:0008270">
    <property type="term" value="F:zinc ion binding"/>
    <property type="evidence" value="ECO:0007669"/>
    <property type="project" value="InterPro"/>
</dbReference>
<dbReference type="Gene3D" id="2.60.40.2080">
    <property type="match status" value="1"/>
</dbReference>
<dbReference type="GO" id="GO:0004222">
    <property type="term" value="F:metalloendopeptidase activity"/>
    <property type="evidence" value="ECO:0007669"/>
    <property type="project" value="InterPro"/>
</dbReference>
<evidence type="ECO:0000259" key="1">
    <source>
        <dbReference type="SMART" id="SM00235"/>
    </source>
</evidence>
<keyword evidence="2" id="KW-0645">Protease</keyword>
<dbReference type="GO" id="GO:0007155">
    <property type="term" value="P:cell adhesion"/>
    <property type="evidence" value="ECO:0007669"/>
    <property type="project" value="InterPro"/>
</dbReference>
<protein>
    <submittedName>
        <fullName evidence="2">Zincin-like metalloprotease</fullName>
    </submittedName>
</protein>
<feature type="non-terminal residue" evidence="2">
    <location>
        <position position="1"/>
    </location>
</feature>
<dbReference type="Proteomes" id="UP000703269">
    <property type="component" value="Unassembled WGS sequence"/>
</dbReference>
<dbReference type="SUPFAM" id="SSF55486">
    <property type="entry name" value="Metalloproteases ('zincins'), catalytic domain"/>
    <property type="match status" value="1"/>
</dbReference>
<accession>A0A9P3GV77</accession>
<dbReference type="InterPro" id="IPR024079">
    <property type="entry name" value="MetalloPept_cat_dom_sf"/>
</dbReference>
<evidence type="ECO:0000313" key="3">
    <source>
        <dbReference type="Proteomes" id="UP000703269"/>
    </source>
</evidence>
<gene>
    <name evidence="2" type="ORF">PsYK624_172390</name>
</gene>
<comment type="caution">
    <text evidence="2">The sequence shown here is derived from an EMBL/GenBank/DDBJ whole genome shotgun (WGS) entry which is preliminary data.</text>
</comment>
<keyword evidence="3" id="KW-1185">Reference proteome</keyword>
<evidence type="ECO:0000313" key="2">
    <source>
        <dbReference type="EMBL" id="GJF00935.1"/>
    </source>
</evidence>
<dbReference type="Pfam" id="PF09458">
    <property type="entry name" value="H_lectin"/>
    <property type="match status" value="1"/>
</dbReference>
<reference evidence="2 3" key="1">
    <citation type="submission" date="2021-08" db="EMBL/GenBank/DDBJ databases">
        <title>Draft Genome Sequence of Phanerochaete sordida strain YK-624.</title>
        <authorList>
            <person name="Mori T."/>
            <person name="Dohra H."/>
            <person name="Suzuki T."/>
            <person name="Kawagishi H."/>
            <person name="Hirai H."/>
        </authorList>
    </citation>
    <scope>NUCLEOTIDE SEQUENCE [LARGE SCALE GENOMIC DNA]</scope>
    <source>
        <strain evidence="2 3">YK-624</strain>
    </source>
</reference>
<organism evidence="2 3">
    <name type="scientific">Phanerochaete sordida</name>
    <dbReference type="NCBI Taxonomy" id="48140"/>
    <lineage>
        <taxon>Eukaryota</taxon>
        <taxon>Fungi</taxon>
        <taxon>Dikarya</taxon>
        <taxon>Basidiomycota</taxon>
        <taxon>Agaricomycotina</taxon>
        <taxon>Agaricomycetes</taxon>
        <taxon>Polyporales</taxon>
        <taxon>Phanerochaetaceae</taxon>
        <taxon>Phanerochaete</taxon>
    </lineage>
</organism>
<dbReference type="SMART" id="SM00235">
    <property type="entry name" value="ZnMc"/>
    <property type="match status" value="1"/>
</dbReference>
<proteinExistence type="predicted"/>
<dbReference type="CDD" id="cd04327">
    <property type="entry name" value="ZnMc_MMP_like_3"/>
    <property type="match status" value="1"/>
</dbReference>
<dbReference type="InterPro" id="IPR037221">
    <property type="entry name" value="H-type_lectin_dom_sf"/>
</dbReference>
<dbReference type="InterPro" id="IPR019019">
    <property type="entry name" value="H-type_lectin_domain"/>
</dbReference>
<dbReference type="AlphaFoldDB" id="A0A9P3GV77"/>
<dbReference type="InterPro" id="IPR006026">
    <property type="entry name" value="Peptidase_Metallo"/>
</dbReference>
<dbReference type="Gene3D" id="3.40.390.10">
    <property type="entry name" value="Collagenase (Catalytic Domain)"/>
    <property type="match status" value="1"/>
</dbReference>
<dbReference type="GO" id="GO:0006508">
    <property type="term" value="P:proteolysis"/>
    <property type="evidence" value="ECO:0007669"/>
    <property type="project" value="InterPro"/>
</dbReference>
<keyword evidence="2" id="KW-0482">Metalloprotease</keyword>
<keyword evidence="2" id="KW-0378">Hydrolase</keyword>
<dbReference type="GO" id="GO:0030246">
    <property type="term" value="F:carbohydrate binding"/>
    <property type="evidence" value="ECO:0007669"/>
    <property type="project" value="InterPro"/>
</dbReference>
<name>A0A9P3GV77_9APHY</name>